<feature type="region of interest" description="Disordered" evidence="1">
    <location>
        <begin position="1"/>
        <end position="37"/>
    </location>
</feature>
<evidence type="ECO:0000256" key="1">
    <source>
        <dbReference type="SAM" id="MobiDB-lite"/>
    </source>
</evidence>
<gene>
    <name evidence="2" type="ORF">AMECASPLE_021726</name>
</gene>
<reference evidence="2 3" key="1">
    <citation type="submission" date="2021-06" db="EMBL/GenBank/DDBJ databases">
        <authorList>
            <person name="Palmer J.M."/>
        </authorList>
    </citation>
    <scope>NUCLEOTIDE SEQUENCE [LARGE SCALE GENOMIC DNA]</scope>
    <source>
        <strain evidence="2 3">AS_MEX2019</strain>
        <tissue evidence="2">Muscle</tissue>
    </source>
</reference>
<organism evidence="2 3">
    <name type="scientific">Ameca splendens</name>
    <dbReference type="NCBI Taxonomy" id="208324"/>
    <lineage>
        <taxon>Eukaryota</taxon>
        <taxon>Metazoa</taxon>
        <taxon>Chordata</taxon>
        <taxon>Craniata</taxon>
        <taxon>Vertebrata</taxon>
        <taxon>Euteleostomi</taxon>
        <taxon>Actinopterygii</taxon>
        <taxon>Neopterygii</taxon>
        <taxon>Teleostei</taxon>
        <taxon>Neoteleostei</taxon>
        <taxon>Acanthomorphata</taxon>
        <taxon>Ovalentaria</taxon>
        <taxon>Atherinomorphae</taxon>
        <taxon>Cyprinodontiformes</taxon>
        <taxon>Goodeidae</taxon>
        <taxon>Ameca</taxon>
    </lineage>
</organism>
<evidence type="ECO:0000313" key="3">
    <source>
        <dbReference type="Proteomes" id="UP001469553"/>
    </source>
</evidence>
<protein>
    <submittedName>
        <fullName evidence="2">Uncharacterized protein</fullName>
    </submittedName>
</protein>
<name>A0ABV0Y467_9TELE</name>
<evidence type="ECO:0000313" key="2">
    <source>
        <dbReference type="EMBL" id="MEQ2288346.1"/>
    </source>
</evidence>
<dbReference type="Proteomes" id="UP001469553">
    <property type="component" value="Unassembled WGS sequence"/>
</dbReference>
<keyword evidence="3" id="KW-1185">Reference proteome</keyword>
<comment type="caution">
    <text evidence="2">The sequence shown here is derived from an EMBL/GenBank/DDBJ whole genome shotgun (WGS) entry which is preliminary data.</text>
</comment>
<sequence>MVEEGSQLTSEDEHGRRSFKSKASEGGDGEDSEQQDGGGETLTVLLVMQWMMGQAHRQQTDIFCYETGSLLKAVWYLITTDWTICHTIGSTIQLSVRVLLQLHSLLLVTLSMTLSRGTWKQQLNMVQVLQKCSFLIFLLSAWFMYFTQNRVHSYGSV</sequence>
<proteinExistence type="predicted"/>
<accession>A0ABV0Y467</accession>
<dbReference type="EMBL" id="JAHRIP010020700">
    <property type="protein sequence ID" value="MEQ2288346.1"/>
    <property type="molecule type" value="Genomic_DNA"/>
</dbReference>